<keyword evidence="2" id="KW-1185">Reference proteome</keyword>
<comment type="caution">
    <text evidence="1">The sequence shown here is derived from an EMBL/GenBank/DDBJ whole genome shotgun (WGS) entry which is preliminary data.</text>
</comment>
<protein>
    <submittedName>
        <fullName evidence="1">Uncharacterized protein</fullName>
    </submittedName>
</protein>
<reference evidence="1" key="1">
    <citation type="submission" date="2023-03" db="EMBL/GenBank/DDBJ databases">
        <title>Massive genome expansion in bonnet fungi (Mycena s.s.) driven by repeated elements and novel gene families across ecological guilds.</title>
        <authorList>
            <consortium name="Lawrence Berkeley National Laboratory"/>
            <person name="Harder C.B."/>
            <person name="Miyauchi S."/>
            <person name="Viragh M."/>
            <person name="Kuo A."/>
            <person name="Thoen E."/>
            <person name="Andreopoulos B."/>
            <person name="Lu D."/>
            <person name="Skrede I."/>
            <person name="Drula E."/>
            <person name="Henrissat B."/>
            <person name="Morin E."/>
            <person name="Kohler A."/>
            <person name="Barry K."/>
            <person name="LaButti K."/>
            <person name="Morin E."/>
            <person name="Salamov A."/>
            <person name="Lipzen A."/>
            <person name="Mereny Z."/>
            <person name="Hegedus B."/>
            <person name="Baldrian P."/>
            <person name="Stursova M."/>
            <person name="Weitz H."/>
            <person name="Taylor A."/>
            <person name="Grigoriev I.V."/>
            <person name="Nagy L.G."/>
            <person name="Martin F."/>
            <person name="Kauserud H."/>
        </authorList>
    </citation>
    <scope>NUCLEOTIDE SEQUENCE</scope>
    <source>
        <strain evidence="1">CBHHK173m</strain>
    </source>
</reference>
<evidence type="ECO:0000313" key="2">
    <source>
        <dbReference type="Proteomes" id="UP001222325"/>
    </source>
</evidence>
<accession>A0AAD6UBY3</accession>
<evidence type="ECO:0000313" key="1">
    <source>
        <dbReference type="EMBL" id="KAJ7093264.1"/>
    </source>
</evidence>
<dbReference type="EMBL" id="JARJCN010000016">
    <property type="protein sequence ID" value="KAJ7093264.1"/>
    <property type="molecule type" value="Genomic_DNA"/>
</dbReference>
<organism evidence="1 2">
    <name type="scientific">Mycena belliarum</name>
    <dbReference type="NCBI Taxonomy" id="1033014"/>
    <lineage>
        <taxon>Eukaryota</taxon>
        <taxon>Fungi</taxon>
        <taxon>Dikarya</taxon>
        <taxon>Basidiomycota</taxon>
        <taxon>Agaricomycotina</taxon>
        <taxon>Agaricomycetes</taxon>
        <taxon>Agaricomycetidae</taxon>
        <taxon>Agaricales</taxon>
        <taxon>Marasmiineae</taxon>
        <taxon>Mycenaceae</taxon>
        <taxon>Mycena</taxon>
    </lineage>
</organism>
<sequence length="249" mass="26254">MGPDAPHKGTPRNASFVARPPFIPRQGPLVLPAAPRSPISAFFPIRKSRLNAAPPFAPCSLSCAAPPAVAQRKYKARPPAMRCSFLCAFAVAVLTLASSAAPVPAPASISSGAMDVRETEPVPAPFVALEDAARAAEPHQTPNPLRRAAAGCGDAYDPARSTSVPLPPPLHHAHLHHFAVVAHPTLLPFTPAALEPARACVQACGLYLYRHTAMARRSVSVFVSPYPPSGSDSPSAHILHTQVEYFVLN</sequence>
<gene>
    <name evidence="1" type="ORF">B0H15DRAFT_1020701</name>
</gene>
<name>A0AAD6UBY3_9AGAR</name>
<dbReference type="Proteomes" id="UP001222325">
    <property type="component" value="Unassembled WGS sequence"/>
</dbReference>
<proteinExistence type="predicted"/>
<dbReference type="AlphaFoldDB" id="A0AAD6UBY3"/>